<name>A0A250XA98_9CHLO</name>
<feature type="compositionally biased region" description="Basic and acidic residues" evidence="1">
    <location>
        <begin position="8"/>
        <end position="21"/>
    </location>
</feature>
<feature type="region of interest" description="Disordered" evidence="1">
    <location>
        <begin position="1"/>
        <end position="61"/>
    </location>
</feature>
<dbReference type="AlphaFoldDB" id="A0A250XA98"/>
<sequence length="189" mass="20356">MENSLVEIGKKTAMVRDESQRRGGATPSSDLLGALTDDFHDANTGARQSEMAKIEKHDASAAREVVRAPLTADSVTEVAYQAASPKTKPESFLKRLSKTFSLSRNSASSNASDSGVPSPKPPVVTAVDQQKAISDISKKSGMLKSSNSNRFSPKSTDLMGDLTDDFHRLKDEQAVAKQTEKKEAGDVWD</sequence>
<protein>
    <submittedName>
        <fullName evidence="2">Uncharacterized protein</fullName>
    </submittedName>
</protein>
<evidence type="ECO:0000313" key="3">
    <source>
        <dbReference type="Proteomes" id="UP000232323"/>
    </source>
</evidence>
<dbReference type="Proteomes" id="UP000232323">
    <property type="component" value="Unassembled WGS sequence"/>
</dbReference>
<keyword evidence="3" id="KW-1185">Reference proteome</keyword>
<reference evidence="2 3" key="1">
    <citation type="submission" date="2017-08" db="EMBL/GenBank/DDBJ databases">
        <title>Acidophilic green algal genome provides insights into adaptation to an acidic environment.</title>
        <authorList>
            <person name="Hirooka S."/>
            <person name="Hirose Y."/>
            <person name="Kanesaki Y."/>
            <person name="Higuchi S."/>
            <person name="Fujiwara T."/>
            <person name="Onuma R."/>
            <person name="Era A."/>
            <person name="Ohbayashi R."/>
            <person name="Uzuka A."/>
            <person name="Nozaki H."/>
            <person name="Yoshikawa H."/>
            <person name="Miyagishima S.Y."/>
        </authorList>
    </citation>
    <scope>NUCLEOTIDE SEQUENCE [LARGE SCALE GENOMIC DNA]</scope>
    <source>
        <strain evidence="2 3">NIES-2499</strain>
    </source>
</reference>
<dbReference type="EMBL" id="BEGY01000048">
    <property type="protein sequence ID" value="GAX80011.1"/>
    <property type="molecule type" value="Genomic_DNA"/>
</dbReference>
<feature type="compositionally biased region" description="Polar residues" evidence="1">
    <location>
        <begin position="143"/>
        <end position="155"/>
    </location>
</feature>
<feature type="compositionally biased region" description="Low complexity" evidence="1">
    <location>
        <begin position="103"/>
        <end position="117"/>
    </location>
</feature>
<evidence type="ECO:0000256" key="1">
    <source>
        <dbReference type="SAM" id="MobiDB-lite"/>
    </source>
</evidence>
<evidence type="ECO:0000313" key="2">
    <source>
        <dbReference type="EMBL" id="GAX80011.1"/>
    </source>
</evidence>
<comment type="caution">
    <text evidence="2">The sequence shown here is derived from an EMBL/GenBank/DDBJ whole genome shotgun (WGS) entry which is preliminary data.</text>
</comment>
<accession>A0A250XA98</accession>
<feature type="region of interest" description="Disordered" evidence="1">
    <location>
        <begin position="103"/>
        <end position="164"/>
    </location>
</feature>
<organism evidence="2 3">
    <name type="scientific">Chlamydomonas eustigma</name>
    <dbReference type="NCBI Taxonomy" id="1157962"/>
    <lineage>
        <taxon>Eukaryota</taxon>
        <taxon>Viridiplantae</taxon>
        <taxon>Chlorophyta</taxon>
        <taxon>core chlorophytes</taxon>
        <taxon>Chlorophyceae</taxon>
        <taxon>CS clade</taxon>
        <taxon>Chlamydomonadales</taxon>
        <taxon>Chlamydomonadaceae</taxon>
        <taxon>Chlamydomonas</taxon>
    </lineage>
</organism>
<feature type="compositionally biased region" description="Basic and acidic residues" evidence="1">
    <location>
        <begin position="50"/>
        <end position="61"/>
    </location>
</feature>
<proteinExistence type="predicted"/>
<gene>
    <name evidence="2" type="ORF">CEUSTIGMA_g7450.t1</name>
</gene>